<sequence length="78" mass="8774">MMCRSPHKVSPDQQPVQEDTPKVNSSSTCLDVPEGSPFFYFSGKLPCSSFHFSKTLLLHSSFDISYLVVMISWDRGKS</sequence>
<protein>
    <submittedName>
        <fullName evidence="2">Uncharacterized protein</fullName>
    </submittedName>
</protein>
<evidence type="ECO:0000313" key="2">
    <source>
        <dbReference type="EMBL" id="KAF6723668.1"/>
    </source>
</evidence>
<feature type="region of interest" description="Disordered" evidence="1">
    <location>
        <begin position="1"/>
        <end position="28"/>
    </location>
</feature>
<dbReference type="EMBL" id="WKFB01000416">
    <property type="protein sequence ID" value="KAF6723668.1"/>
    <property type="molecule type" value="Genomic_DNA"/>
</dbReference>
<accession>A0A834C9N5</accession>
<feature type="compositionally biased region" description="Polar residues" evidence="1">
    <location>
        <begin position="11"/>
        <end position="28"/>
    </location>
</feature>
<evidence type="ECO:0000313" key="3">
    <source>
        <dbReference type="Proteomes" id="UP000646548"/>
    </source>
</evidence>
<dbReference type="Proteomes" id="UP000646548">
    <property type="component" value="Unassembled WGS sequence"/>
</dbReference>
<name>A0A834C9N5_ORYME</name>
<organism evidence="2 3">
    <name type="scientific">Oryzias melastigma</name>
    <name type="common">Marine medaka</name>
    <dbReference type="NCBI Taxonomy" id="30732"/>
    <lineage>
        <taxon>Eukaryota</taxon>
        <taxon>Metazoa</taxon>
        <taxon>Chordata</taxon>
        <taxon>Craniata</taxon>
        <taxon>Vertebrata</taxon>
        <taxon>Euteleostomi</taxon>
        <taxon>Actinopterygii</taxon>
        <taxon>Neopterygii</taxon>
        <taxon>Teleostei</taxon>
        <taxon>Neoteleostei</taxon>
        <taxon>Acanthomorphata</taxon>
        <taxon>Ovalentaria</taxon>
        <taxon>Atherinomorphae</taxon>
        <taxon>Beloniformes</taxon>
        <taxon>Adrianichthyidae</taxon>
        <taxon>Oryziinae</taxon>
        <taxon>Oryzias</taxon>
    </lineage>
</organism>
<reference evidence="2" key="1">
    <citation type="journal article" name="BMC Genomics">
        <title>Long-read sequencing and de novo genome assembly of marine medaka (Oryzias melastigma).</title>
        <authorList>
            <person name="Liang P."/>
            <person name="Saqib H.S.A."/>
            <person name="Ni X."/>
            <person name="Shen Y."/>
        </authorList>
    </citation>
    <scope>NUCLEOTIDE SEQUENCE</scope>
    <source>
        <strain evidence="2">Bigg-433</strain>
    </source>
</reference>
<evidence type="ECO:0000256" key="1">
    <source>
        <dbReference type="SAM" id="MobiDB-lite"/>
    </source>
</evidence>
<comment type="caution">
    <text evidence="2">The sequence shown here is derived from an EMBL/GenBank/DDBJ whole genome shotgun (WGS) entry which is preliminary data.</text>
</comment>
<proteinExistence type="predicted"/>
<gene>
    <name evidence="2" type="ORF">FQA47_018654</name>
</gene>
<dbReference type="AlphaFoldDB" id="A0A834C9N5"/>